<reference evidence="2" key="1">
    <citation type="submission" date="2020-08" db="EMBL/GenBank/DDBJ databases">
        <authorList>
            <person name="Hu Y."/>
            <person name="Nguyen S.V."/>
            <person name="Li F."/>
            <person name="Fanning S."/>
        </authorList>
    </citation>
    <scope>NUCLEOTIDE SEQUENCE</scope>
    <source>
        <strain evidence="2">SYSU D8009</strain>
    </source>
</reference>
<keyword evidence="1" id="KW-0472">Membrane</keyword>
<proteinExistence type="predicted"/>
<protein>
    <submittedName>
        <fullName evidence="2">Type II secretion system protein M</fullName>
    </submittedName>
</protein>
<name>A0A9X0R298_9PROT</name>
<keyword evidence="1" id="KW-1133">Transmembrane helix</keyword>
<dbReference type="RefSeq" id="WP_186771763.1">
    <property type="nucleotide sequence ID" value="NZ_JACOMF010000021.1"/>
</dbReference>
<dbReference type="NCBIfam" id="NF040576">
    <property type="entry name" value="T2SS_GspM_XpsM"/>
    <property type="match status" value="1"/>
</dbReference>
<keyword evidence="1" id="KW-0812">Transmembrane</keyword>
<evidence type="ECO:0000256" key="1">
    <source>
        <dbReference type="SAM" id="Phobius"/>
    </source>
</evidence>
<dbReference type="Proteomes" id="UP000600101">
    <property type="component" value="Unassembled WGS sequence"/>
</dbReference>
<sequence>MTASLPTGRAGTALALGLLGGVLLTAWFAIGAPLLAWHADRAAELAERRGFARRLEALAEPGPAPPRAPGLDDTAALLLEGGTDAVAGAALQGLVRDMATRAGATLSSVETLPATTVGGYRRIGLRLSLSASWPVLVRLLEAVELARPRTLVDELEVQATQMLTGTDETLLTAGLTVYAFRAATELRAGQ</sequence>
<dbReference type="InterPro" id="IPR034756">
    <property type="entry name" value="T2SSM_b"/>
</dbReference>
<dbReference type="AlphaFoldDB" id="A0A9X0R298"/>
<dbReference type="Pfam" id="PF10741">
    <property type="entry name" value="T2SSM_b"/>
    <property type="match status" value="1"/>
</dbReference>
<organism evidence="2 3">
    <name type="scientific">Siccirubricoccus deserti</name>
    <dbReference type="NCBI Taxonomy" id="2013562"/>
    <lineage>
        <taxon>Bacteria</taxon>
        <taxon>Pseudomonadati</taxon>
        <taxon>Pseudomonadota</taxon>
        <taxon>Alphaproteobacteria</taxon>
        <taxon>Acetobacterales</taxon>
        <taxon>Roseomonadaceae</taxon>
        <taxon>Siccirubricoccus</taxon>
    </lineage>
</organism>
<dbReference type="EMBL" id="JACOMF010000021">
    <property type="protein sequence ID" value="MBC4016997.1"/>
    <property type="molecule type" value="Genomic_DNA"/>
</dbReference>
<gene>
    <name evidence="2" type="ORF">H7965_16905</name>
</gene>
<evidence type="ECO:0000313" key="2">
    <source>
        <dbReference type="EMBL" id="MBC4016997.1"/>
    </source>
</evidence>
<keyword evidence="3" id="KW-1185">Reference proteome</keyword>
<feature type="transmembrane region" description="Helical" evidence="1">
    <location>
        <begin position="12"/>
        <end position="39"/>
    </location>
</feature>
<evidence type="ECO:0000313" key="3">
    <source>
        <dbReference type="Proteomes" id="UP000600101"/>
    </source>
</evidence>
<comment type="caution">
    <text evidence="2">The sequence shown here is derived from an EMBL/GenBank/DDBJ whole genome shotgun (WGS) entry which is preliminary data.</text>
</comment>
<accession>A0A9X0R298</accession>